<dbReference type="EMBL" id="PRFC01000294">
    <property type="protein sequence ID" value="PWU93550.1"/>
    <property type="molecule type" value="Genomic_DNA"/>
</dbReference>
<evidence type="ECO:0000313" key="6">
    <source>
        <dbReference type="EMBL" id="PWU93550.1"/>
    </source>
</evidence>
<keyword evidence="2" id="KW-0472">Membrane</keyword>
<feature type="compositionally biased region" description="Basic and acidic residues" evidence="1">
    <location>
        <begin position="740"/>
        <end position="764"/>
    </location>
</feature>
<dbReference type="InterPro" id="IPR021287">
    <property type="entry name" value="Trans-sialidase_CS"/>
</dbReference>
<dbReference type="AlphaFoldDB" id="A0A2V2VAX4"/>
<dbReference type="Pfam" id="PF11052">
    <property type="entry name" value="Tr-sialidase_C"/>
    <property type="match status" value="1"/>
</dbReference>
<dbReference type="VEuPathDB" id="TriTrypDB:TCSYLVIO_007111"/>
<feature type="compositionally biased region" description="Low complexity" evidence="1">
    <location>
        <begin position="767"/>
        <end position="779"/>
    </location>
</feature>
<protein>
    <submittedName>
        <fullName evidence="6">Putative trans-sialidase, Group VIII</fullName>
    </submittedName>
</protein>
<evidence type="ECO:0000259" key="4">
    <source>
        <dbReference type="Pfam" id="PF13859"/>
    </source>
</evidence>
<sequence>MLSRVAAVKAPRTHNRRRVTGSSGGRREGRESEPQRPHMSRRVFASAVLLLLFVTCCGIGGAVSAGGSNVRGTVDALMGIGWEKLENWEDVPDAGGKYGSLRVPSLVEVQGHVFAIAEAHCRDGDKCSKFGFTGIASKYLGLSGVSGPTEISTADASIFGTDLLKKGSEVINTRNGITRPTTVVIEDSVYVLLGNYSRTRPQVGGTNERGLLLVKGTVIEENGTKKIRWNETHVVKPEPKGYSRSLTELTGGGGSGAVISDGALVFPMQAKKSDGKSVLLSMSFNPSKKKWELSSTTTGEGCRDPTLVKWKEGEDDERPFMMAHCAGGYYDVYRSTPHGVSWYPYGEPITRVWGNSHNRTGYGVPSGFTTAIIEEKKVMLITAPVYAKDNEGGKGRLHLWVTDRARVYDVGPISHEGDDAAASSLLMNSGKDKELISLYENKKDGAYNLVALRLTEKLERIKEVVKTWKDLDSAFVSCSSGSSGTVDARNKVMCSDTVPTDGLVGFLSGNSTQTEWRDEYLGVNAIVHGPAGKRIGVPNGLTFKGSWAEWPVGKLGQTVPYYFANNGFTLVATVSIHEVPREDSSPVPLIGVRMNDTDSTVLLGLSYTHDKKWLAIPENSGDAEDFDDWEPNRTYQVGLRMNSYCWIAFVDREEIDCKRYNESLFDLHRISHFYIGGDGRDQSATGGHVTVTNVMLYNEKLLEYYLYELQDSKVTIPSLGAEKQPTGPVASKDVSVVPESRSEESAASHELTEGDRVKQEEGSVHDPVPAASSSTVVAGSSVPEPAIAAEIAETSLSDDKAKLSKGETAHQATLNEDNNSMQQDSEPQPQELPSEELTGVTELERSSESNDEEMPVEEGGTSDRSGESTSSVGASSDMDAATETVDSEHQVQKSTEPSAENEGVWSTGTGTTGAEQSLSLEAGDGNSERAMDSDSSLTPSRSDAEPTSAEDTDNISWTDGAEVSSEDGNGVPQTVDTAPGSTSTAPGDTKIPSESNATIPSDHDILLEKEHLGELAVMALIGDSTVHGCVSRVLLLLPLGLWGAAALC</sequence>
<dbReference type="VEuPathDB" id="TriTrypDB:TcYC6_0131950"/>
<dbReference type="Pfam" id="PF12429">
    <property type="entry name" value="DUF3676"/>
    <property type="match status" value="1"/>
</dbReference>
<feature type="domain" description="Sialidase" evidence="4">
    <location>
        <begin position="103"/>
        <end position="440"/>
    </location>
</feature>
<dbReference type="Gene3D" id="2.120.10.10">
    <property type="match status" value="1"/>
</dbReference>
<feature type="compositionally biased region" description="Polar residues" evidence="1">
    <location>
        <begin position="892"/>
        <end position="919"/>
    </location>
</feature>
<feature type="compositionally biased region" description="Low complexity" evidence="1">
    <location>
        <begin position="867"/>
        <end position="876"/>
    </location>
</feature>
<dbReference type="VEuPathDB" id="TriTrypDB:TcG_12264"/>
<feature type="domain" description="Trans-sialidase C-terminal" evidence="5">
    <location>
        <begin position="499"/>
        <end position="701"/>
    </location>
</feature>
<dbReference type="VEuPathDB" id="TriTrypDB:BCY84_15534"/>
<dbReference type="InterPro" id="IPR055239">
    <property type="entry name" value="TS_C"/>
</dbReference>
<dbReference type="VEuPathDB" id="TriTrypDB:C4B63_1g564"/>
<dbReference type="Gene3D" id="2.60.120.200">
    <property type="match status" value="1"/>
</dbReference>
<dbReference type="GO" id="GO:0004308">
    <property type="term" value="F:exo-alpha-sialidase activity"/>
    <property type="evidence" value="ECO:0007669"/>
    <property type="project" value="InterPro"/>
</dbReference>
<accession>A0A2V2VAX4</accession>
<dbReference type="InterPro" id="IPR013320">
    <property type="entry name" value="ConA-like_dom_sf"/>
</dbReference>
<dbReference type="VEuPathDB" id="TriTrypDB:TcCL_Unassigned00105"/>
<evidence type="ECO:0000256" key="2">
    <source>
        <dbReference type="SAM" id="Phobius"/>
    </source>
</evidence>
<dbReference type="VEuPathDB" id="TriTrypDB:TCDM_10786"/>
<dbReference type="InterPro" id="IPR011040">
    <property type="entry name" value="Sialidase"/>
</dbReference>
<feature type="compositionally biased region" description="Polar residues" evidence="1">
    <location>
        <begin position="810"/>
        <end position="821"/>
    </location>
</feature>
<dbReference type="Proteomes" id="UP000246078">
    <property type="component" value="Unassembled WGS sequence"/>
</dbReference>
<feature type="compositionally biased region" description="Low complexity" evidence="1">
    <location>
        <begin position="822"/>
        <end position="837"/>
    </location>
</feature>
<feature type="compositionally biased region" description="Basic and acidic residues" evidence="1">
    <location>
        <begin position="798"/>
        <end position="808"/>
    </location>
</feature>
<evidence type="ECO:0000256" key="1">
    <source>
        <dbReference type="SAM" id="MobiDB-lite"/>
    </source>
</evidence>
<dbReference type="CDD" id="cd15482">
    <property type="entry name" value="Sialidase_non-viral"/>
    <property type="match status" value="1"/>
</dbReference>
<organism evidence="6 7">
    <name type="scientific">Trypanosoma cruzi</name>
    <dbReference type="NCBI Taxonomy" id="5693"/>
    <lineage>
        <taxon>Eukaryota</taxon>
        <taxon>Discoba</taxon>
        <taxon>Euglenozoa</taxon>
        <taxon>Kinetoplastea</taxon>
        <taxon>Metakinetoplastina</taxon>
        <taxon>Trypanosomatida</taxon>
        <taxon>Trypanosomatidae</taxon>
        <taxon>Trypanosoma</taxon>
        <taxon>Schizotrypanum</taxon>
    </lineage>
</organism>
<feature type="region of interest" description="Disordered" evidence="1">
    <location>
        <begin position="719"/>
        <end position="779"/>
    </location>
</feature>
<dbReference type="InterPro" id="IPR022144">
    <property type="entry name" value="DUF3676"/>
</dbReference>
<name>A0A2V2VAX4_TRYCR</name>
<dbReference type="Pfam" id="PF22925">
    <property type="entry name" value="TS_C"/>
    <property type="match status" value="1"/>
</dbReference>
<gene>
    <name evidence="6" type="ORF">C3747_294g46</name>
</gene>
<dbReference type="VEuPathDB" id="TriTrypDB:TcCLB.511833.10"/>
<feature type="compositionally biased region" description="Basic and acidic residues" evidence="1">
    <location>
        <begin position="25"/>
        <end position="36"/>
    </location>
</feature>
<keyword evidence="2" id="KW-1133">Transmembrane helix</keyword>
<evidence type="ECO:0000313" key="7">
    <source>
        <dbReference type="Proteomes" id="UP000246078"/>
    </source>
</evidence>
<reference evidence="6 7" key="1">
    <citation type="journal article" date="2018" name="Microb. Genom.">
        <title>Expanding an expanded genome: long-read sequencing of Trypanosoma cruzi.</title>
        <authorList>
            <person name="Berna L."/>
            <person name="Rodriguez M."/>
            <person name="Chiribao M.L."/>
            <person name="Parodi-Talice A."/>
            <person name="Pita S."/>
            <person name="Rijo G."/>
            <person name="Alvarez-Valin F."/>
            <person name="Robello C."/>
        </authorList>
    </citation>
    <scope>NUCLEOTIDE SEQUENCE [LARGE SCALE GENOMIC DNA]</scope>
    <source>
        <strain evidence="6 7">TCC</strain>
    </source>
</reference>
<evidence type="ECO:0000259" key="3">
    <source>
        <dbReference type="Pfam" id="PF12429"/>
    </source>
</evidence>
<dbReference type="InterPro" id="IPR008377">
    <property type="entry name" value="Sialidase_trypan"/>
</dbReference>
<dbReference type="InterPro" id="IPR036278">
    <property type="entry name" value="Sialidase_sf"/>
</dbReference>
<comment type="caution">
    <text evidence="6">The sequence shown here is derived from an EMBL/GenBank/DDBJ whole genome shotgun (WGS) entry which is preliminary data.</text>
</comment>
<dbReference type="Pfam" id="PF13859">
    <property type="entry name" value="BNR_3"/>
    <property type="match status" value="1"/>
</dbReference>
<dbReference type="VEuPathDB" id="TriTrypDB:TcG_11927"/>
<feature type="region of interest" description="Disordered" evidence="1">
    <location>
        <begin position="1"/>
        <end position="38"/>
    </location>
</feature>
<dbReference type="VEuPathDB" id="TriTrypDB:TCSYLVIO_003992"/>
<dbReference type="VEuPathDB" id="TriTrypDB:TcBrA4_0143100"/>
<proteinExistence type="predicted"/>
<dbReference type="VEuPathDB" id="TriTrypDB:TCSYLVIO_007659"/>
<dbReference type="VEuPathDB" id="TriTrypDB:TcCLB.507555.50"/>
<feature type="compositionally biased region" description="Polar residues" evidence="1">
    <location>
        <begin position="971"/>
        <end position="997"/>
    </location>
</feature>
<dbReference type="SUPFAM" id="SSF49899">
    <property type="entry name" value="Concanavalin A-like lectins/glucanases"/>
    <property type="match status" value="1"/>
</dbReference>
<dbReference type="PRINTS" id="PR01803">
    <property type="entry name" value="TCSIALIDASE"/>
</dbReference>
<dbReference type="VEuPathDB" id="TriTrypDB:TcCLB.505993.30"/>
<feature type="transmembrane region" description="Helical" evidence="2">
    <location>
        <begin position="43"/>
        <end position="63"/>
    </location>
</feature>
<dbReference type="VEuPathDB" id="TriTrypDB:C3747_294g46"/>
<evidence type="ECO:0000259" key="5">
    <source>
        <dbReference type="Pfam" id="PF22925"/>
    </source>
</evidence>
<dbReference type="VEuPathDB" id="TriTrypDB:Tc_MARK_6610"/>
<dbReference type="SUPFAM" id="SSF50939">
    <property type="entry name" value="Sialidases"/>
    <property type="match status" value="1"/>
</dbReference>
<feature type="region of interest" description="Disordered" evidence="1">
    <location>
        <begin position="798"/>
        <end position="997"/>
    </location>
</feature>
<feature type="domain" description="DUF3676" evidence="3">
    <location>
        <begin position="733"/>
        <end position="960"/>
    </location>
</feature>
<keyword evidence="2" id="KW-0812">Transmembrane</keyword>